<dbReference type="Pfam" id="PF08282">
    <property type="entry name" value="Hydrolase_3"/>
    <property type="match status" value="1"/>
</dbReference>
<accession>A0A2M7Z7C6</accession>
<organism evidence="1 2">
    <name type="scientific">Candidatus Magasanikbacteria bacterium CG_4_9_14_3_um_filter_32_9</name>
    <dbReference type="NCBI Taxonomy" id="1974644"/>
    <lineage>
        <taxon>Bacteria</taxon>
        <taxon>Candidatus Magasanikiibacteriota</taxon>
    </lineage>
</organism>
<sequence>MESNTRKIKNFIFDVDGVFTTGQFLYTTDGKFAKVFGAHDNDGIKLIKPYLEVHVITADKRGFEITQKRIAEDMRLILHLVGEGDRLKWMQKNFNLEECVFMGDSMHDAKIFGHVAYSISPSNAFFIAKKEADFVTEARSGEGAVAEACWHVIEKFFGPLNIKKL</sequence>
<dbReference type="InterPro" id="IPR023214">
    <property type="entry name" value="HAD_sf"/>
</dbReference>
<dbReference type="GO" id="GO:0008781">
    <property type="term" value="F:N-acylneuraminate cytidylyltransferase activity"/>
    <property type="evidence" value="ECO:0007669"/>
    <property type="project" value="TreeGrafter"/>
</dbReference>
<dbReference type="InterPro" id="IPR050793">
    <property type="entry name" value="CMP-NeuNAc_synthase"/>
</dbReference>
<reference evidence="2" key="1">
    <citation type="submission" date="2017-09" db="EMBL/GenBank/DDBJ databases">
        <title>Depth-based differentiation of microbial function through sediment-hosted aquifers and enrichment of novel symbionts in the deep terrestrial subsurface.</title>
        <authorList>
            <person name="Probst A.J."/>
            <person name="Ladd B."/>
            <person name="Jarett J.K."/>
            <person name="Geller-Mcgrath D.E."/>
            <person name="Sieber C.M.K."/>
            <person name="Emerson J.B."/>
            <person name="Anantharaman K."/>
            <person name="Thomas B.C."/>
            <person name="Malmstrom R."/>
            <person name="Stieglmeier M."/>
            <person name="Klingl A."/>
            <person name="Woyke T."/>
            <person name="Ryan C.M."/>
            <person name="Banfield J.F."/>
        </authorList>
    </citation>
    <scope>NUCLEOTIDE SEQUENCE [LARGE SCALE GENOMIC DNA]</scope>
</reference>
<dbReference type="EMBL" id="PFVJ01000032">
    <property type="protein sequence ID" value="PJA89962.1"/>
    <property type="molecule type" value="Genomic_DNA"/>
</dbReference>
<gene>
    <name evidence="1" type="ORF">CO137_01435</name>
</gene>
<protein>
    <submittedName>
        <fullName evidence="1">Phosphatase</fullName>
    </submittedName>
</protein>
<comment type="caution">
    <text evidence="1">The sequence shown here is derived from an EMBL/GenBank/DDBJ whole genome shotgun (WGS) entry which is preliminary data.</text>
</comment>
<evidence type="ECO:0000313" key="1">
    <source>
        <dbReference type="EMBL" id="PJA89962.1"/>
    </source>
</evidence>
<evidence type="ECO:0000313" key="2">
    <source>
        <dbReference type="Proteomes" id="UP000230843"/>
    </source>
</evidence>
<dbReference type="PANTHER" id="PTHR21485:SF3">
    <property type="entry name" value="N-ACYLNEURAMINATE CYTIDYLYLTRANSFERASE"/>
    <property type="match status" value="1"/>
</dbReference>
<dbReference type="Gene3D" id="3.40.50.1000">
    <property type="entry name" value="HAD superfamily/HAD-like"/>
    <property type="match status" value="1"/>
</dbReference>
<dbReference type="AlphaFoldDB" id="A0A2M7Z7C6"/>
<proteinExistence type="predicted"/>
<dbReference type="InterPro" id="IPR036412">
    <property type="entry name" value="HAD-like_sf"/>
</dbReference>
<dbReference type="SUPFAM" id="SSF56784">
    <property type="entry name" value="HAD-like"/>
    <property type="match status" value="1"/>
</dbReference>
<dbReference type="PANTHER" id="PTHR21485">
    <property type="entry name" value="HAD SUPERFAMILY MEMBERS CMAS AND KDSC"/>
    <property type="match status" value="1"/>
</dbReference>
<name>A0A2M7Z7C6_9BACT</name>
<dbReference type="Proteomes" id="UP000230843">
    <property type="component" value="Unassembled WGS sequence"/>
</dbReference>